<gene>
    <name evidence="8" type="ORF">BSOLF_2920</name>
</gene>
<dbReference type="GO" id="GO:0022857">
    <property type="term" value="F:transmembrane transporter activity"/>
    <property type="evidence" value="ECO:0007669"/>
    <property type="project" value="InterPro"/>
</dbReference>
<feature type="transmembrane region" description="Helical" evidence="7">
    <location>
        <begin position="183"/>
        <end position="204"/>
    </location>
</feature>
<name>A0A2R6XXQ8_9BACL</name>
<dbReference type="EMBL" id="PEBX01000166">
    <property type="protein sequence ID" value="PTQ55207.1"/>
    <property type="molecule type" value="Genomic_DNA"/>
</dbReference>
<dbReference type="CDD" id="cd06574">
    <property type="entry name" value="TM_PBP1_branched-chain-AA_like"/>
    <property type="match status" value="1"/>
</dbReference>
<reference evidence="9" key="1">
    <citation type="journal article" date="2018" name="Sci. Rep.">
        <title>Lignite coal burning seam in the remote Altai Mountains harbors a hydrogen-driven thermophilic microbial community.</title>
        <authorList>
            <person name="Kadnikov V.V."/>
            <person name="Mardanov A.V."/>
            <person name="Ivasenko D.A."/>
            <person name="Antsiferov D.V."/>
            <person name="Beletsky A.V."/>
            <person name="Karnachuk O.V."/>
            <person name="Ravin N.V."/>
        </authorList>
    </citation>
    <scope>NUCLEOTIDE SEQUENCE [LARGE SCALE GENOMIC DNA]</scope>
</reference>
<feature type="transmembrane region" description="Helical" evidence="7">
    <location>
        <begin position="85"/>
        <end position="103"/>
    </location>
</feature>
<comment type="subcellular location">
    <subcellularLocation>
        <location evidence="1">Cell membrane</location>
        <topology evidence="1">Multi-pass membrane protein</topology>
    </subcellularLocation>
</comment>
<evidence type="ECO:0000256" key="7">
    <source>
        <dbReference type="SAM" id="Phobius"/>
    </source>
</evidence>
<feature type="transmembrane region" description="Helical" evidence="7">
    <location>
        <begin position="239"/>
        <end position="259"/>
    </location>
</feature>
<sequence>MQLWLGSIEQGLLFGLMAIGVYLTFRVLNFADLTVDGSFALGGAVAAHFIVLGVDPWLSTFFSLLAGGAAGLVTGILHTKAKINGLLAGILTMIALWSINLRIMGRANVSLNKAVTIKTKLSALEAWGLSTHTVYMIVFFMLLIAVKLLVDWFLRTDLGMAMRATGDNPTMITSFGVNTDQTILTGLMLSNALVGLSGGLIAQYQGYADIQMGVGMIIIGLASVIIGEAVIGARSIFRATLAAAVGAILYRFIVAVALWREMPPSDLKLLTAVIVVLALVIPQLITRFRMQLLKNTLANGGAVNSSSSQSHHLTLENKARSGKGGNEP</sequence>
<keyword evidence="2" id="KW-1003">Cell membrane</keyword>
<feature type="transmembrane region" description="Helical" evidence="7">
    <location>
        <begin position="210"/>
        <end position="232"/>
    </location>
</feature>
<accession>A0A2R6XXQ8</accession>
<feature type="region of interest" description="Disordered" evidence="6">
    <location>
        <begin position="304"/>
        <end position="328"/>
    </location>
</feature>
<dbReference type="AlphaFoldDB" id="A0A2R6XXQ8"/>
<evidence type="ECO:0000256" key="4">
    <source>
        <dbReference type="ARBA" id="ARBA00022989"/>
    </source>
</evidence>
<evidence type="ECO:0000256" key="3">
    <source>
        <dbReference type="ARBA" id="ARBA00022692"/>
    </source>
</evidence>
<evidence type="ECO:0000256" key="6">
    <source>
        <dbReference type="SAM" id="MobiDB-lite"/>
    </source>
</evidence>
<keyword evidence="5 7" id="KW-0472">Membrane</keyword>
<dbReference type="PANTHER" id="PTHR32196:SF69">
    <property type="entry name" value="BRANCHED-CHAIN AMINO ACID TRANSPORT SYSTEM, PERMEASE PROTEIN"/>
    <property type="match status" value="1"/>
</dbReference>
<comment type="caution">
    <text evidence="8">The sequence shown here is derived from an EMBL/GenBank/DDBJ whole genome shotgun (WGS) entry which is preliminary data.</text>
</comment>
<evidence type="ECO:0000313" key="9">
    <source>
        <dbReference type="Proteomes" id="UP000244338"/>
    </source>
</evidence>
<evidence type="ECO:0000256" key="1">
    <source>
        <dbReference type="ARBA" id="ARBA00004651"/>
    </source>
</evidence>
<dbReference type="GO" id="GO:0005886">
    <property type="term" value="C:plasma membrane"/>
    <property type="evidence" value="ECO:0007669"/>
    <property type="project" value="UniProtKB-SubCell"/>
</dbReference>
<evidence type="ECO:0000256" key="5">
    <source>
        <dbReference type="ARBA" id="ARBA00023136"/>
    </source>
</evidence>
<protein>
    <submittedName>
        <fullName evidence="8">ABC transporter permease protein</fullName>
    </submittedName>
</protein>
<feature type="transmembrane region" description="Helical" evidence="7">
    <location>
        <begin position="60"/>
        <end position="78"/>
    </location>
</feature>
<dbReference type="Proteomes" id="UP000244338">
    <property type="component" value="Unassembled WGS sequence"/>
</dbReference>
<dbReference type="PANTHER" id="PTHR32196">
    <property type="entry name" value="ABC TRANSPORTER PERMEASE PROTEIN YPHD-RELATED-RELATED"/>
    <property type="match status" value="1"/>
</dbReference>
<feature type="transmembrane region" description="Helical" evidence="7">
    <location>
        <begin position="12"/>
        <end position="31"/>
    </location>
</feature>
<feature type="transmembrane region" description="Helical" evidence="7">
    <location>
        <begin position="265"/>
        <end position="285"/>
    </location>
</feature>
<keyword evidence="3 7" id="KW-0812">Transmembrane</keyword>
<dbReference type="InterPro" id="IPR001851">
    <property type="entry name" value="ABC_transp_permease"/>
</dbReference>
<proteinExistence type="predicted"/>
<evidence type="ECO:0000256" key="2">
    <source>
        <dbReference type="ARBA" id="ARBA00022475"/>
    </source>
</evidence>
<keyword evidence="4 7" id="KW-1133">Transmembrane helix</keyword>
<organism evidence="8 9">
    <name type="scientific">Candidatus Carbonibacillus altaicus</name>
    <dbReference type="NCBI Taxonomy" id="2163959"/>
    <lineage>
        <taxon>Bacteria</taxon>
        <taxon>Bacillati</taxon>
        <taxon>Bacillota</taxon>
        <taxon>Bacilli</taxon>
        <taxon>Bacillales</taxon>
        <taxon>Candidatus Carbonibacillus</taxon>
    </lineage>
</organism>
<evidence type="ECO:0000313" key="8">
    <source>
        <dbReference type="EMBL" id="PTQ55207.1"/>
    </source>
</evidence>
<feature type="transmembrane region" description="Helical" evidence="7">
    <location>
        <begin position="134"/>
        <end position="154"/>
    </location>
</feature>
<dbReference type="Pfam" id="PF02653">
    <property type="entry name" value="BPD_transp_2"/>
    <property type="match status" value="1"/>
</dbReference>